<evidence type="ECO:0000256" key="3">
    <source>
        <dbReference type="ARBA" id="ARBA00023163"/>
    </source>
</evidence>
<dbReference type="RefSeq" id="WP_193491666.1">
    <property type="nucleotide sequence ID" value="NZ_BAAAMC010000033.1"/>
</dbReference>
<keyword evidence="2" id="KW-0238">DNA-binding</keyword>
<dbReference type="PANTHER" id="PTHR43537">
    <property type="entry name" value="TRANSCRIPTIONAL REGULATOR, GNTR FAMILY"/>
    <property type="match status" value="1"/>
</dbReference>
<dbReference type="PROSITE" id="PS50949">
    <property type="entry name" value="HTH_GNTR"/>
    <property type="match status" value="1"/>
</dbReference>
<evidence type="ECO:0000256" key="2">
    <source>
        <dbReference type="ARBA" id="ARBA00023125"/>
    </source>
</evidence>
<dbReference type="AlphaFoldDB" id="A0A7I9WXC5"/>
<dbReference type="PANTHER" id="PTHR43537:SF24">
    <property type="entry name" value="GLUCONATE OPERON TRANSCRIPTIONAL REPRESSOR"/>
    <property type="match status" value="1"/>
</dbReference>
<gene>
    <name evidence="5" type="ORF">MMUR_64370</name>
</gene>
<proteinExistence type="predicted"/>
<dbReference type="GO" id="GO:0003677">
    <property type="term" value="F:DNA binding"/>
    <property type="evidence" value="ECO:0007669"/>
    <property type="project" value="UniProtKB-KW"/>
</dbReference>
<dbReference type="Gene3D" id="1.10.10.10">
    <property type="entry name" value="Winged helix-like DNA-binding domain superfamily/Winged helix DNA-binding domain"/>
    <property type="match status" value="1"/>
</dbReference>
<reference evidence="5 6" key="1">
    <citation type="journal article" date="2019" name="Emerg. Microbes Infect.">
        <title>Comprehensive subspecies identification of 175 nontuberculous mycobacteria species based on 7547 genomic profiles.</title>
        <authorList>
            <person name="Matsumoto Y."/>
            <person name="Kinjo T."/>
            <person name="Motooka D."/>
            <person name="Nabeya D."/>
            <person name="Jung N."/>
            <person name="Uechi K."/>
            <person name="Horii T."/>
            <person name="Iida T."/>
            <person name="Fujita J."/>
            <person name="Nakamura S."/>
        </authorList>
    </citation>
    <scope>NUCLEOTIDE SEQUENCE [LARGE SCALE GENOMIC DNA]</scope>
    <source>
        <strain evidence="5 6">JCM 13392</strain>
    </source>
</reference>
<dbReference type="Pfam" id="PF07729">
    <property type="entry name" value="FCD"/>
    <property type="match status" value="1"/>
</dbReference>
<keyword evidence="6" id="KW-1185">Reference proteome</keyword>
<name>A0A7I9WXC5_9MYCO</name>
<dbReference type="Proteomes" id="UP000465241">
    <property type="component" value="Unassembled WGS sequence"/>
</dbReference>
<evidence type="ECO:0000259" key="4">
    <source>
        <dbReference type="PROSITE" id="PS50949"/>
    </source>
</evidence>
<dbReference type="SMART" id="SM00345">
    <property type="entry name" value="HTH_GNTR"/>
    <property type="match status" value="1"/>
</dbReference>
<dbReference type="InterPro" id="IPR036388">
    <property type="entry name" value="WH-like_DNA-bd_sf"/>
</dbReference>
<dbReference type="SUPFAM" id="SSF48008">
    <property type="entry name" value="GntR ligand-binding domain-like"/>
    <property type="match status" value="1"/>
</dbReference>
<dbReference type="InterPro" id="IPR000524">
    <property type="entry name" value="Tscrpt_reg_HTH_GntR"/>
</dbReference>
<comment type="caution">
    <text evidence="5">The sequence shown here is derived from an EMBL/GenBank/DDBJ whole genome shotgun (WGS) entry which is preliminary data.</text>
</comment>
<dbReference type="EMBL" id="BLKT01000003">
    <property type="protein sequence ID" value="GFG62301.1"/>
    <property type="molecule type" value="Genomic_DNA"/>
</dbReference>
<dbReference type="InterPro" id="IPR011711">
    <property type="entry name" value="GntR_C"/>
</dbReference>
<dbReference type="SUPFAM" id="SSF46785">
    <property type="entry name" value="Winged helix' DNA-binding domain"/>
    <property type="match status" value="1"/>
</dbReference>
<evidence type="ECO:0000256" key="1">
    <source>
        <dbReference type="ARBA" id="ARBA00023015"/>
    </source>
</evidence>
<dbReference type="InterPro" id="IPR008920">
    <property type="entry name" value="TF_FadR/GntR_C"/>
</dbReference>
<evidence type="ECO:0000313" key="6">
    <source>
        <dbReference type="Proteomes" id="UP000465241"/>
    </source>
</evidence>
<keyword evidence="1" id="KW-0805">Transcription regulation</keyword>
<dbReference type="Gene3D" id="1.20.120.530">
    <property type="entry name" value="GntR ligand-binding domain-like"/>
    <property type="match status" value="1"/>
</dbReference>
<protein>
    <submittedName>
        <fullName evidence="5">GntR family transcriptional regulator</fullName>
    </submittedName>
</protein>
<keyword evidence="3" id="KW-0804">Transcription</keyword>
<dbReference type="SMART" id="SM00895">
    <property type="entry name" value="FCD"/>
    <property type="match status" value="1"/>
</dbReference>
<dbReference type="InterPro" id="IPR036390">
    <property type="entry name" value="WH_DNA-bd_sf"/>
</dbReference>
<dbReference type="Pfam" id="PF00392">
    <property type="entry name" value="GntR"/>
    <property type="match status" value="1"/>
</dbReference>
<dbReference type="GO" id="GO:0003700">
    <property type="term" value="F:DNA-binding transcription factor activity"/>
    <property type="evidence" value="ECO:0007669"/>
    <property type="project" value="InterPro"/>
</dbReference>
<organism evidence="5 6">
    <name type="scientific">Mycolicibacterium murale</name>
    <dbReference type="NCBI Taxonomy" id="182220"/>
    <lineage>
        <taxon>Bacteria</taxon>
        <taxon>Bacillati</taxon>
        <taxon>Actinomycetota</taxon>
        <taxon>Actinomycetes</taxon>
        <taxon>Mycobacteriales</taxon>
        <taxon>Mycobacteriaceae</taxon>
        <taxon>Mycolicibacterium</taxon>
    </lineage>
</organism>
<sequence length="258" mass="28793">MTTVDQPATSALSTSPDLVEELLTRLLGVTGREDSLVGKIAVEVARDIIEERVNPGGDLNSFELAKRFGTSRTPVREALLLLEKQGMVEVPPRRRPRATMFSPQAVSEIYELRGELYALVAQHIVEHADDTALAALDERLATMADAASREDHEAYFWQLVLFQEESCVLAANDTLKQTIDTLGLRVLHLRHLGMDRGWQLDRSLADHERLVQAFHERDTALAAALNRTMARNALAGLMALFADGRFVRRSDADRIQRP</sequence>
<feature type="domain" description="HTH gntR-type" evidence="4">
    <location>
        <begin position="34"/>
        <end position="104"/>
    </location>
</feature>
<evidence type="ECO:0000313" key="5">
    <source>
        <dbReference type="EMBL" id="GFG62301.1"/>
    </source>
</evidence>
<accession>A0A7I9WXC5</accession>